<evidence type="ECO:0000313" key="2">
    <source>
        <dbReference type="EMBL" id="GAA3384535.1"/>
    </source>
</evidence>
<dbReference type="Gene3D" id="3.40.1660.10">
    <property type="entry name" value="EreA-like (biosynthetic domain)"/>
    <property type="match status" value="2"/>
</dbReference>
<protein>
    <recommendedName>
        <fullName evidence="4">Erythromycin esterase</fullName>
    </recommendedName>
</protein>
<comment type="caution">
    <text evidence="2">The sequence shown here is derived from an EMBL/GenBank/DDBJ whole genome shotgun (WGS) entry which is preliminary data.</text>
</comment>
<dbReference type="Gene3D" id="3.30.1870.10">
    <property type="entry name" value="EreA-like, domain 2"/>
    <property type="match status" value="1"/>
</dbReference>
<evidence type="ECO:0000313" key="3">
    <source>
        <dbReference type="Proteomes" id="UP001501676"/>
    </source>
</evidence>
<dbReference type="RefSeq" id="WP_345727219.1">
    <property type="nucleotide sequence ID" value="NZ_BAAAYN010000008.1"/>
</dbReference>
<keyword evidence="3" id="KW-1185">Reference proteome</keyword>
<dbReference type="SUPFAM" id="SSF159501">
    <property type="entry name" value="EreA/ChaN-like"/>
    <property type="match status" value="2"/>
</dbReference>
<accession>A0ABP6SSK0</accession>
<feature type="compositionally biased region" description="Polar residues" evidence="1">
    <location>
        <begin position="138"/>
        <end position="150"/>
    </location>
</feature>
<dbReference type="PIRSF" id="PIRSF036794">
    <property type="entry name" value="UCP_erythr_ester"/>
    <property type="match status" value="1"/>
</dbReference>
<dbReference type="InterPro" id="IPR052036">
    <property type="entry name" value="Hydrolase/PRTase-associated"/>
</dbReference>
<feature type="region of interest" description="Disordered" evidence="1">
    <location>
        <begin position="133"/>
        <end position="166"/>
    </location>
</feature>
<dbReference type="PANTHER" id="PTHR31299:SF0">
    <property type="entry name" value="ESTERASE, PUTATIVE (AFU_ORTHOLOGUE AFUA_1G05850)-RELATED"/>
    <property type="match status" value="1"/>
</dbReference>
<proteinExistence type="predicted"/>
<reference evidence="3" key="1">
    <citation type="journal article" date="2019" name="Int. J. Syst. Evol. Microbiol.">
        <title>The Global Catalogue of Microorganisms (GCM) 10K type strain sequencing project: providing services to taxonomists for standard genome sequencing and annotation.</title>
        <authorList>
            <consortium name="The Broad Institute Genomics Platform"/>
            <consortium name="The Broad Institute Genome Sequencing Center for Infectious Disease"/>
            <person name="Wu L."/>
            <person name="Ma J."/>
        </authorList>
    </citation>
    <scope>NUCLEOTIDE SEQUENCE [LARGE SCALE GENOMIC DNA]</scope>
    <source>
        <strain evidence="3">JCM 9458</strain>
    </source>
</reference>
<gene>
    <name evidence="2" type="ORF">GCM10020369_14600</name>
</gene>
<dbReference type="EMBL" id="BAAAYN010000008">
    <property type="protein sequence ID" value="GAA3384535.1"/>
    <property type="molecule type" value="Genomic_DNA"/>
</dbReference>
<dbReference type="Proteomes" id="UP001501676">
    <property type="component" value="Unassembled WGS sequence"/>
</dbReference>
<evidence type="ECO:0008006" key="4">
    <source>
        <dbReference type="Google" id="ProtNLM"/>
    </source>
</evidence>
<dbReference type="InterPro" id="IPR014622">
    <property type="entry name" value="UCP036794_erythomycin"/>
</dbReference>
<name>A0ABP6SSK0_9ACTN</name>
<evidence type="ECO:0000256" key="1">
    <source>
        <dbReference type="SAM" id="MobiDB-lite"/>
    </source>
</evidence>
<sequence>MHGDDIHALAAPLGDAGDFDPLLDRIGDARVVMLGEASHGTHDFYRWRAELTRRLIDEHGFSFVAVEGDWPDCDRIDRAVRCRPGGGDPRDALKAFDRWPTWMWANEEVSDFVIWLRDWNLRHAMADLCPTTPPEPFSGTTAPEPFSTTALEPARDEAGVPARGRRDLSVVSRPRARLSASPPGRAVHPVGFHGLDVYSLWESLAEILGYLREHDPDGVPAALAALRCLDPYARDPQRYAFATVMGSTCAPALVELLMTVRQRATAGDSSAAGDVVAAADPFRAFAARQNAEAAVGAENYYREMVGNGPDSWNVRDIHMVNTLERLLQYYGPSSKAIVWAHNTHIGDARATDMADAGMVNLGQLGRERWGADAVALVGFGCHRGEVLAGPAWGDLVEVMPVPPARAGSLEAVLQATLPEPALFVFPPGVYASGHTGARPAWIADVLPHRAIGVVYRPSRESYGNYVPTRLGDRYDAFVWLPETTALRPLEATPVGGELQTFPAGV</sequence>
<dbReference type="InterPro" id="IPR007815">
    <property type="entry name" value="Emycin_Estase"/>
</dbReference>
<feature type="compositionally biased region" description="Basic and acidic residues" evidence="1">
    <location>
        <begin position="153"/>
        <end position="166"/>
    </location>
</feature>
<organism evidence="2 3">
    <name type="scientific">Cryptosporangium minutisporangium</name>
    <dbReference type="NCBI Taxonomy" id="113569"/>
    <lineage>
        <taxon>Bacteria</taxon>
        <taxon>Bacillati</taxon>
        <taxon>Actinomycetota</taxon>
        <taxon>Actinomycetes</taxon>
        <taxon>Cryptosporangiales</taxon>
        <taxon>Cryptosporangiaceae</taxon>
        <taxon>Cryptosporangium</taxon>
    </lineage>
</organism>
<dbReference type="Pfam" id="PF05139">
    <property type="entry name" value="Erythro_esteras"/>
    <property type="match status" value="2"/>
</dbReference>
<dbReference type="CDD" id="cd14728">
    <property type="entry name" value="Ere-like"/>
    <property type="match status" value="1"/>
</dbReference>
<dbReference type="PANTHER" id="PTHR31299">
    <property type="entry name" value="ESTERASE, PUTATIVE (AFU_ORTHOLOGUE AFUA_1G05850)-RELATED"/>
    <property type="match status" value="1"/>
</dbReference>